<dbReference type="EMBL" id="CAKOGP040000114">
    <property type="protein sequence ID" value="CAJ1931016.1"/>
    <property type="molecule type" value="Genomic_DNA"/>
</dbReference>
<reference evidence="3" key="1">
    <citation type="submission" date="2023-08" db="EMBL/GenBank/DDBJ databases">
        <authorList>
            <person name="Audoor S."/>
            <person name="Bilcke G."/>
        </authorList>
    </citation>
    <scope>NUCLEOTIDE SEQUENCE</scope>
</reference>
<gene>
    <name evidence="3" type="ORF">CYCCA115_LOCUS2200</name>
</gene>
<name>A0AAD2FDU9_9STRA</name>
<evidence type="ECO:0000256" key="2">
    <source>
        <dbReference type="SAM" id="MobiDB-lite"/>
    </source>
</evidence>
<keyword evidence="4" id="KW-1185">Reference proteome</keyword>
<sequence length="346" mass="38770">MIPATTSKFVLESLKADDATQSTLQESEMSIIEEESFSSSAELKQVHRNATTAQSTFSTGESTFDGPHSITLGDLSVFSNLSMDMTLDKASHLDAPAGSDTTIAGEFIELLVSWNAKEPEKIIYYCAVVMCLSKYFTILDMLLAAVIVVYIQSEKSPSLDQFLRRLHQVLCSAIQDAVQNTIPHSAVCYLLARRQTPANLSSSLEKRFDELSIENKELKSQLESEKWQVKSLQDSLSRKETILETEVVNRATFEQSSELVQTIHDHEKTQLEETVKRLKIEIESQTQAMELMEAQAVQRDELLQSILLKFERNEASLSRKSRRRSEPASVISNGNSPQQNKATQAL</sequence>
<proteinExistence type="predicted"/>
<protein>
    <submittedName>
        <fullName evidence="3">Uncharacterized protein</fullName>
    </submittedName>
</protein>
<accession>A0AAD2FDU9</accession>
<dbReference type="AlphaFoldDB" id="A0AAD2FDU9"/>
<keyword evidence="1" id="KW-0175">Coiled coil</keyword>
<feature type="coiled-coil region" evidence="1">
    <location>
        <begin position="268"/>
        <end position="295"/>
    </location>
</feature>
<evidence type="ECO:0000313" key="3">
    <source>
        <dbReference type="EMBL" id="CAJ1931016.1"/>
    </source>
</evidence>
<feature type="compositionally biased region" description="Polar residues" evidence="2">
    <location>
        <begin position="330"/>
        <end position="346"/>
    </location>
</feature>
<evidence type="ECO:0000256" key="1">
    <source>
        <dbReference type="SAM" id="Coils"/>
    </source>
</evidence>
<dbReference type="Proteomes" id="UP001295423">
    <property type="component" value="Unassembled WGS sequence"/>
</dbReference>
<comment type="caution">
    <text evidence="3">The sequence shown here is derived from an EMBL/GenBank/DDBJ whole genome shotgun (WGS) entry which is preliminary data.</text>
</comment>
<feature type="region of interest" description="Disordered" evidence="2">
    <location>
        <begin position="317"/>
        <end position="346"/>
    </location>
</feature>
<evidence type="ECO:0000313" key="4">
    <source>
        <dbReference type="Proteomes" id="UP001295423"/>
    </source>
</evidence>
<organism evidence="3 4">
    <name type="scientific">Cylindrotheca closterium</name>
    <dbReference type="NCBI Taxonomy" id="2856"/>
    <lineage>
        <taxon>Eukaryota</taxon>
        <taxon>Sar</taxon>
        <taxon>Stramenopiles</taxon>
        <taxon>Ochrophyta</taxon>
        <taxon>Bacillariophyta</taxon>
        <taxon>Bacillariophyceae</taxon>
        <taxon>Bacillariophycidae</taxon>
        <taxon>Bacillariales</taxon>
        <taxon>Bacillariaceae</taxon>
        <taxon>Cylindrotheca</taxon>
    </lineage>
</organism>
<feature type="coiled-coil region" evidence="1">
    <location>
        <begin position="201"/>
        <end position="235"/>
    </location>
</feature>